<gene>
    <name evidence="1" type="ORF">BpHYR1_007431</name>
</gene>
<dbReference type="Proteomes" id="UP000276133">
    <property type="component" value="Unassembled WGS sequence"/>
</dbReference>
<name>A0A3M7PZB4_BRAPC</name>
<protein>
    <submittedName>
        <fullName evidence="1">Uncharacterized protein</fullName>
    </submittedName>
</protein>
<proteinExistence type="predicted"/>
<comment type="caution">
    <text evidence="1">The sequence shown here is derived from an EMBL/GenBank/DDBJ whole genome shotgun (WGS) entry which is preliminary data.</text>
</comment>
<accession>A0A3M7PZB4</accession>
<sequence>MTLTMMKMMKIIQTQKWLIPKFSLKAQINCC</sequence>
<organism evidence="1 2">
    <name type="scientific">Brachionus plicatilis</name>
    <name type="common">Marine rotifer</name>
    <name type="synonym">Brachionus muelleri</name>
    <dbReference type="NCBI Taxonomy" id="10195"/>
    <lineage>
        <taxon>Eukaryota</taxon>
        <taxon>Metazoa</taxon>
        <taxon>Spiralia</taxon>
        <taxon>Gnathifera</taxon>
        <taxon>Rotifera</taxon>
        <taxon>Eurotatoria</taxon>
        <taxon>Monogononta</taxon>
        <taxon>Pseudotrocha</taxon>
        <taxon>Ploima</taxon>
        <taxon>Brachionidae</taxon>
        <taxon>Brachionus</taxon>
    </lineage>
</organism>
<dbReference type="AlphaFoldDB" id="A0A3M7PZB4"/>
<reference evidence="1 2" key="1">
    <citation type="journal article" date="2018" name="Sci. Rep.">
        <title>Genomic signatures of local adaptation to the degree of environmental predictability in rotifers.</title>
        <authorList>
            <person name="Franch-Gras L."/>
            <person name="Hahn C."/>
            <person name="Garcia-Roger E.M."/>
            <person name="Carmona M.J."/>
            <person name="Serra M."/>
            <person name="Gomez A."/>
        </authorList>
    </citation>
    <scope>NUCLEOTIDE SEQUENCE [LARGE SCALE GENOMIC DNA]</scope>
    <source>
        <strain evidence="1">HYR1</strain>
    </source>
</reference>
<evidence type="ECO:0000313" key="2">
    <source>
        <dbReference type="Proteomes" id="UP000276133"/>
    </source>
</evidence>
<keyword evidence="2" id="KW-1185">Reference proteome</keyword>
<dbReference type="EMBL" id="REGN01008064">
    <property type="protein sequence ID" value="RNA04532.1"/>
    <property type="molecule type" value="Genomic_DNA"/>
</dbReference>
<evidence type="ECO:0000313" key="1">
    <source>
        <dbReference type="EMBL" id="RNA04532.1"/>
    </source>
</evidence>